<keyword evidence="1" id="KW-0472">Membrane</keyword>
<reference evidence="3 5" key="2">
    <citation type="journal article" date="2019" name="PLoS Negl. Trop. Dis.">
        <title>Revisiting the worldwide diversity of Leptospira species in the environment.</title>
        <authorList>
            <person name="Vincent A.T."/>
            <person name="Schiettekatte O."/>
            <person name="Bourhy P."/>
            <person name="Veyrier F.J."/>
            <person name="Picardeau M."/>
        </authorList>
    </citation>
    <scope>NUCLEOTIDE SEQUENCE [LARGE SCALE GENOMIC DNA]</scope>
    <source>
        <strain evidence="3 5">201800280</strain>
        <strain evidence="4">201800281</strain>
    </source>
</reference>
<feature type="transmembrane region" description="Helical" evidence="1">
    <location>
        <begin position="67"/>
        <end position="86"/>
    </location>
</feature>
<evidence type="ECO:0000313" key="6">
    <source>
        <dbReference type="Proteomes" id="UP000297918"/>
    </source>
</evidence>
<sequence length="449" mass="50893">MFPSLIKAIRSVYCIRDQFPKYMSELLFQEEQMGALFAVRFRYVIGVALVASAVANLSNTDSVYGYLINYVAITFYFINTFVHAQILKKSRGHWKTKYDYISLFIDNLLITVTIFNWYILKGEGNPNFLVKTPLVVFYLLPLSLSLFQYRFSLVNFSFICFLISYYGFLVYALVDKNSVSSYDWHNYVLGDQIILSDASVTKPTVYLILVFAISYAIFRSLRMLLKFAAAESQKTTLSRYFSPDLVSEIVSEPEVIAKGRRQKVTILFSDIRGFTQFSEPMDPEALSVFLTEFRRRMVRAIFKHSGSLDKFIGDAVMATFGTPSPSEKPGEDSKNAVLAAKFMLDELSQWNQERIRAGESEVKIGIGIHTGEVFCGSIGSEERMEYTVIGDTVNTASRIESACKDLGVNFLISEAVWLEIDSPAGWDKKELVTLSGREQKIHLYAPNGT</sequence>
<dbReference type="OrthoDB" id="9806704at2"/>
<dbReference type="CDD" id="cd07302">
    <property type="entry name" value="CHD"/>
    <property type="match status" value="1"/>
</dbReference>
<dbReference type="RefSeq" id="WP_135748606.1">
    <property type="nucleotide sequence ID" value="NZ_RQFL01000024.1"/>
</dbReference>
<dbReference type="Proteomes" id="UP000297394">
    <property type="component" value="Unassembled WGS sequence"/>
</dbReference>
<keyword evidence="1" id="KW-1133">Transmembrane helix</keyword>
<evidence type="ECO:0000313" key="3">
    <source>
        <dbReference type="EMBL" id="TGK85198.1"/>
    </source>
</evidence>
<proteinExistence type="predicted"/>
<dbReference type="SMART" id="SM00044">
    <property type="entry name" value="CYCc"/>
    <property type="match status" value="1"/>
</dbReference>
<keyword evidence="6" id="KW-1185">Reference proteome</keyword>
<dbReference type="Gene3D" id="3.30.70.1230">
    <property type="entry name" value="Nucleotide cyclase"/>
    <property type="match status" value="1"/>
</dbReference>
<feature type="transmembrane region" description="Helical" evidence="1">
    <location>
        <begin position="205"/>
        <end position="225"/>
    </location>
</feature>
<dbReference type="EMBL" id="RQFM01000022">
    <property type="protein sequence ID" value="TGK85198.1"/>
    <property type="molecule type" value="Genomic_DNA"/>
</dbReference>
<accession>A0A4R9ILU0</accession>
<feature type="transmembrane region" description="Helical" evidence="1">
    <location>
        <begin position="156"/>
        <end position="174"/>
    </location>
</feature>
<dbReference type="Proteomes" id="UP000297918">
    <property type="component" value="Unassembled WGS sequence"/>
</dbReference>
<feature type="transmembrane region" description="Helical" evidence="1">
    <location>
        <begin position="98"/>
        <end position="120"/>
    </location>
</feature>
<feature type="domain" description="Guanylate cyclase" evidence="2">
    <location>
        <begin position="265"/>
        <end position="400"/>
    </location>
</feature>
<evidence type="ECO:0000256" key="1">
    <source>
        <dbReference type="SAM" id="Phobius"/>
    </source>
</evidence>
<dbReference type="InterPro" id="IPR050697">
    <property type="entry name" value="Adenylyl/Guanylyl_Cyclase_3/4"/>
</dbReference>
<dbReference type="PROSITE" id="PS50125">
    <property type="entry name" value="GUANYLATE_CYCLASE_2"/>
    <property type="match status" value="1"/>
</dbReference>
<dbReference type="GO" id="GO:0004016">
    <property type="term" value="F:adenylate cyclase activity"/>
    <property type="evidence" value="ECO:0007669"/>
    <property type="project" value="UniProtKB-ARBA"/>
</dbReference>
<organism evidence="3 5">
    <name type="scientific">Leptospira bourretii</name>
    <dbReference type="NCBI Taxonomy" id="2484962"/>
    <lineage>
        <taxon>Bacteria</taxon>
        <taxon>Pseudomonadati</taxon>
        <taxon>Spirochaetota</taxon>
        <taxon>Spirochaetia</taxon>
        <taxon>Leptospirales</taxon>
        <taxon>Leptospiraceae</taxon>
        <taxon>Leptospira</taxon>
    </lineage>
</organism>
<name>A0A4R9ILU0_9LEPT</name>
<dbReference type="EMBL" id="RQFL01000024">
    <property type="protein sequence ID" value="TGK90960.1"/>
    <property type="molecule type" value="Genomic_DNA"/>
</dbReference>
<dbReference type="AlphaFoldDB" id="A0A4R9ILU0"/>
<keyword evidence="1" id="KW-0812">Transmembrane</keyword>
<feature type="transmembrane region" description="Helical" evidence="1">
    <location>
        <begin position="33"/>
        <end position="55"/>
    </location>
</feature>
<feature type="transmembrane region" description="Helical" evidence="1">
    <location>
        <begin position="132"/>
        <end position="149"/>
    </location>
</feature>
<evidence type="ECO:0000313" key="5">
    <source>
        <dbReference type="Proteomes" id="UP000297394"/>
    </source>
</evidence>
<evidence type="ECO:0000259" key="2">
    <source>
        <dbReference type="PROSITE" id="PS50125"/>
    </source>
</evidence>
<gene>
    <name evidence="3" type="ORF">EHQ23_11070</name>
    <name evidence="4" type="ORF">EHQ26_12675</name>
</gene>
<dbReference type="PANTHER" id="PTHR43081:SF1">
    <property type="entry name" value="ADENYLATE CYCLASE, TERMINAL-DIFFERENTIATION SPECIFIC"/>
    <property type="match status" value="1"/>
</dbReference>
<dbReference type="SUPFAM" id="SSF55073">
    <property type="entry name" value="Nucleotide cyclase"/>
    <property type="match status" value="1"/>
</dbReference>
<dbReference type="Pfam" id="PF00211">
    <property type="entry name" value="Guanylate_cyc"/>
    <property type="match status" value="1"/>
</dbReference>
<dbReference type="PANTHER" id="PTHR43081">
    <property type="entry name" value="ADENYLATE CYCLASE, TERMINAL-DIFFERENTIATION SPECIFIC-RELATED"/>
    <property type="match status" value="1"/>
</dbReference>
<dbReference type="GO" id="GO:0006171">
    <property type="term" value="P:cAMP biosynthetic process"/>
    <property type="evidence" value="ECO:0007669"/>
    <property type="project" value="TreeGrafter"/>
</dbReference>
<evidence type="ECO:0000313" key="4">
    <source>
        <dbReference type="EMBL" id="TGK90960.1"/>
    </source>
</evidence>
<dbReference type="GO" id="GO:0035556">
    <property type="term" value="P:intracellular signal transduction"/>
    <property type="evidence" value="ECO:0007669"/>
    <property type="project" value="InterPro"/>
</dbReference>
<dbReference type="InterPro" id="IPR001054">
    <property type="entry name" value="A/G_cyclase"/>
</dbReference>
<protein>
    <submittedName>
        <fullName evidence="3">Adenylate/guanylate cyclase domain-containing protein</fullName>
    </submittedName>
</protein>
<reference evidence="4" key="1">
    <citation type="submission" date="2018-10" db="EMBL/GenBank/DDBJ databases">
        <authorList>
            <person name="Vincent A.T."/>
            <person name="Schiettekatte O."/>
            <person name="Bourhy P."/>
            <person name="Veyrier F.J."/>
            <person name="Picardeau M."/>
        </authorList>
    </citation>
    <scope>NUCLEOTIDE SEQUENCE</scope>
    <source>
        <strain evidence="4">201800281</strain>
    </source>
</reference>
<dbReference type="InterPro" id="IPR029787">
    <property type="entry name" value="Nucleotide_cyclase"/>
</dbReference>
<comment type="caution">
    <text evidence="3">The sequence shown here is derived from an EMBL/GenBank/DDBJ whole genome shotgun (WGS) entry which is preliminary data.</text>
</comment>